<dbReference type="PANTHER" id="PTHR30163">
    <property type="entry name" value="MEMBRANE-BOUND LYTIC MUREIN TRANSGLYCOSYLASE B"/>
    <property type="match status" value="1"/>
</dbReference>
<organism evidence="2">
    <name type="scientific">uncultured Desulfobacterium sp</name>
    <dbReference type="NCBI Taxonomy" id="201089"/>
    <lineage>
        <taxon>Bacteria</taxon>
        <taxon>Pseudomonadati</taxon>
        <taxon>Thermodesulfobacteriota</taxon>
        <taxon>Desulfobacteria</taxon>
        <taxon>Desulfobacterales</taxon>
        <taxon>Desulfobacteriaceae</taxon>
        <taxon>Desulfobacterium</taxon>
        <taxon>environmental samples</taxon>
    </lineage>
</organism>
<dbReference type="GO" id="GO:0008933">
    <property type="term" value="F:peptidoglycan lytic transglycosylase activity"/>
    <property type="evidence" value="ECO:0007669"/>
    <property type="project" value="TreeGrafter"/>
</dbReference>
<gene>
    <name evidence="2" type="ORF">N47_D28390</name>
</gene>
<evidence type="ECO:0000313" key="2">
    <source>
        <dbReference type="EMBL" id="CBX30030.1"/>
    </source>
</evidence>
<dbReference type="CAZy" id="GH103">
    <property type="family name" value="Glycoside Hydrolase Family 103"/>
</dbReference>
<dbReference type="InterPro" id="IPR031304">
    <property type="entry name" value="SLT_2"/>
</dbReference>
<dbReference type="InterPro" id="IPR043426">
    <property type="entry name" value="MltB-like"/>
</dbReference>
<sequence>MSNGVYYNFEPLQEKLVSDGFDGKKLARIYRNGKINFDMKGVSLFFIHRESNVNYNQYPKTLSITGAKLYMKIYDSELSKAEEKYGVDRELITAIILVESKLGKTVGKWRVFSTLSTMASLFDANIRNRLWEYVSGSTLFTVETFEKKAIRKSNWAYNELKSFLIYTEKEKIDPFTIKGSYAGAIGIPQFIPSNIIRYATDGNMDGRIDLSDHADAIASIANFLNKCGWRKGMKEKKARWVIRQYNPSSYYVNTILNLTAMLKG</sequence>
<accession>E1YII3</accession>
<dbReference type="SUPFAM" id="SSF53955">
    <property type="entry name" value="Lysozyme-like"/>
    <property type="match status" value="1"/>
</dbReference>
<dbReference type="EMBL" id="FR695874">
    <property type="protein sequence ID" value="CBX30030.1"/>
    <property type="molecule type" value="Genomic_DNA"/>
</dbReference>
<dbReference type="PANTHER" id="PTHR30163:SF9">
    <property type="entry name" value="MEMBRANE-BOUND LYTIC MUREIN TRANSGLYCOSYLASE B"/>
    <property type="match status" value="1"/>
</dbReference>
<dbReference type="CDD" id="cd13399">
    <property type="entry name" value="Slt35-like"/>
    <property type="match status" value="1"/>
</dbReference>
<feature type="domain" description="Transglycosylase SLT" evidence="1">
    <location>
        <begin position="10"/>
        <end position="234"/>
    </location>
</feature>
<dbReference type="Pfam" id="PF13406">
    <property type="entry name" value="SLT_2"/>
    <property type="match status" value="1"/>
</dbReference>
<dbReference type="GO" id="GO:0009253">
    <property type="term" value="P:peptidoglycan catabolic process"/>
    <property type="evidence" value="ECO:0007669"/>
    <property type="project" value="TreeGrafter"/>
</dbReference>
<dbReference type="InterPro" id="IPR023346">
    <property type="entry name" value="Lysozyme-like_dom_sf"/>
</dbReference>
<proteinExistence type="predicted"/>
<dbReference type="Gene3D" id="1.10.8.350">
    <property type="entry name" value="Bacterial muramidase"/>
    <property type="match status" value="1"/>
</dbReference>
<dbReference type="AlphaFoldDB" id="E1YII3"/>
<reference evidence="2" key="1">
    <citation type="journal article" date="2011" name="Environ. Microbiol.">
        <title>Genomic insights into the metabolic potential of the polycyclic aromatic hydrocarbon degrading sulfate-reducing Deltaproteobacterium N47.</title>
        <authorList>
            <person name="Bergmann F."/>
            <person name="Selesi D."/>
            <person name="Weinmaier T."/>
            <person name="Tischler P."/>
            <person name="Rattei T."/>
            <person name="Meckenstock R.U."/>
        </authorList>
    </citation>
    <scope>NUCLEOTIDE SEQUENCE</scope>
</reference>
<protein>
    <recommendedName>
        <fullName evidence="1">Transglycosylase SLT domain-containing protein</fullName>
    </recommendedName>
</protein>
<name>E1YII3_9BACT</name>
<evidence type="ECO:0000259" key="1">
    <source>
        <dbReference type="Pfam" id="PF13406"/>
    </source>
</evidence>